<gene>
    <name evidence="1" type="ORF">YSA_07317</name>
</gene>
<evidence type="ECO:0000313" key="2">
    <source>
        <dbReference type="Proteomes" id="UP000005268"/>
    </source>
</evidence>
<name>I3UZ07_PSEPU</name>
<sequence length="38" mass="4700">MPVAFDRVMRVLLHPFDYPQCQRLKFVGKISFYFMVYR</sequence>
<protein>
    <submittedName>
        <fullName evidence="1">Uncharacterized protein</fullName>
    </submittedName>
</protein>
<dbReference type="KEGG" id="ppi:YSA_07317"/>
<dbReference type="AlphaFoldDB" id="I3UZ07"/>
<evidence type="ECO:0000313" key="1">
    <source>
        <dbReference type="EMBL" id="AFK70728.1"/>
    </source>
</evidence>
<dbReference type="HOGENOM" id="CLU_3331817_0_0_6"/>
<accession>I3UZ07</accession>
<organism evidence="1 2">
    <name type="scientific">Pseudomonas putida ND6</name>
    <dbReference type="NCBI Taxonomy" id="231023"/>
    <lineage>
        <taxon>Bacteria</taxon>
        <taxon>Pseudomonadati</taxon>
        <taxon>Pseudomonadota</taxon>
        <taxon>Gammaproteobacteria</taxon>
        <taxon>Pseudomonadales</taxon>
        <taxon>Pseudomonadaceae</taxon>
        <taxon>Pseudomonas</taxon>
    </lineage>
</organism>
<dbReference type="EMBL" id="CP003588">
    <property type="protein sequence ID" value="AFK70728.1"/>
    <property type="molecule type" value="Genomic_DNA"/>
</dbReference>
<proteinExistence type="predicted"/>
<dbReference type="Proteomes" id="UP000005268">
    <property type="component" value="Chromosome"/>
</dbReference>
<reference evidence="1 2" key="1">
    <citation type="journal article" date="2012" name="J. Bacteriol.">
        <title>Complete Genome Sequence of the Naphthalene-Degrading Pseudomonas putida Strain ND6.</title>
        <authorList>
            <person name="Li S."/>
            <person name="Zhao H."/>
            <person name="Li Y."/>
            <person name="Niu S."/>
            <person name="Cai B."/>
        </authorList>
    </citation>
    <scope>NUCLEOTIDE SEQUENCE [LARGE SCALE GENOMIC DNA]</scope>
    <source>
        <strain evidence="1 2">ND6</strain>
    </source>
</reference>